<name>A0A0S4J7T3_BODSA</name>
<organism evidence="3 4">
    <name type="scientific">Bodo saltans</name>
    <name type="common">Flagellated protozoan</name>
    <dbReference type="NCBI Taxonomy" id="75058"/>
    <lineage>
        <taxon>Eukaryota</taxon>
        <taxon>Discoba</taxon>
        <taxon>Euglenozoa</taxon>
        <taxon>Kinetoplastea</taxon>
        <taxon>Metakinetoplastina</taxon>
        <taxon>Eubodonida</taxon>
        <taxon>Bodonidae</taxon>
        <taxon>Bodo</taxon>
    </lineage>
</organism>
<dbReference type="OMA" id="SECAWLR"/>
<keyword evidence="4" id="KW-1185">Reference proteome</keyword>
<reference evidence="4" key="1">
    <citation type="submission" date="2015-09" db="EMBL/GenBank/DDBJ databases">
        <authorList>
            <consortium name="Pathogen Informatics"/>
        </authorList>
    </citation>
    <scope>NUCLEOTIDE SEQUENCE [LARGE SCALE GENOMIC DNA]</scope>
    <source>
        <strain evidence="4">Lake Konstanz</strain>
    </source>
</reference>
<feature type="domain" description="HIT-type" evidence="2">
    <location>
        <begin position="7"/>
        <end position="40"/>
    </location>
</feature>
<proteinExistence type="predicted"/>
<evidence type="ECO:0000256" key="1">
    <source>
        <dbReference type="PROSITE-ProRule" id="PRU00453"/>
    </source>
</evidence>
<protein>
    <recommendedName>
        <fullName evidence="2">HIT-type domain-containing protein</fullName>
    </recommendedName>
</protein>
<dbReference type="EMBL" id="CYKH01001272">
    <property type="protein sequence ID" value="CUG86262.1"/>
    <property type="molecule type" value="Genomic_DNA"/>
</dbReference>
<dbReference type="AlphaFoldDB" id="A0A0S4J7T3"/>
<dbReference type="SUPFAM" id="SSF144232">
    <property type="entry name" value="HIT/MYND zinc finger-like"/>
    <property type="match status" value="1"/>
</dbReference>
<dbReference type="Gene3D" id="3.30.60.190">
    <property type="match status" value="1"/>
</dbReference>
<sequence length="155" mass="17126">MSNQEPCIVCSSLCSKGYHCPRCSASYCGVPCFRQHKDSCSGPSAPVETPTMSTYDEAVRRVDEPSTVGASPPPLNDEGDDELEVLRAPHLSALANHPSIRNQLKSRELQKLIRIINNSRSRLDALDAALHNVPEFKEFADLILTVVHSCNERHE</sequence>
<dbReference type="VEuPathDB" id="TriTrypDB:BSAL_92245"/>
<accession>A0A0S4J7T3</accession>
<gene>
    <name evidence="3" type="ORF">BSAL_92245</name>
</gene>
<dbReference type="InterPro" id="IPR007529">
    <property type="entry name" value="Znf_HIT"/>
</dbReference>
<dbReference type="OrthoDB" id="18412at2759"/>
<dbReference type="CDD" id="cd23024">
    <property type="entry name" value="zf-HIT_ZNHIT2-3"/>
    <property type="match status" value="1"/>
</dbReference>
<evidence type="ECO:0000313" key="4">
    <source>
        <dbReference type="Proteomes" id="UP000051952"/>
    </source>
</evidence>
<keyword evidence="1" id="KW-0479">Metal-binding</keyword>
<dbReference type="Proteomes" id="UP000051952">
    <property type="component" value="Unassembled WGS sequence"/>
</dbReference>
<evidence type="ECO:0000259" key="2">
    <source>
        <dbReference type="PROSITE" id="PS51083"/>
    </source>
</evidence>
<keyword evidence="1" id="KW-0862">Zinc</keyword>
<evidence type="ECO:0000313" key="3">
    <source>
        <dbReference type="EMBL" id="CUG86262.1"/>
    </source>
</evidence>
<dbReference type="PROSITE" id="PS51083">
    <property type="entry name" value="ZF_HIT"/>
    <property type="match status" value="1"/>
</dbReference>
<keyword evidence="1" id="KW-0863">Zinc-finger</keyword>
<dbReference type="GO" id="GO:0008270">
    <property type="term" value="F:zinc ion binding"/>
    <property type="evidence" value="ECO:0007669"/>
    <property type="project" value="UniProtKB-UniRule"/>
</dbReference>